<reference evidence="2" key="1">
    <citation type="journal article" date="2019" name="Int. J. Syst. Evol. Microbiol.">
        <title>The Global Catalogue of Microorganisms (GCM) 10K type strain sequencing project: providing services to taxonomists for standard genome sequencing and annotation.</title>
        <authorList>
            <consortium name="The Broad Institute Genomics Platform"/>
            <consortium name="The Broad Institute Genome Sequencing Center for Infectious Disease"/>
            <person name="Wu L."/>
            <person name="Ma J."/>
        </authorList>
    </citation>
    <scope>NUCLEOTIDE SEQUENCE [LARGE SCALE GENOMIC DNA]</scope>
    <source>
        <strain evidence="2">JCM 15591</strain>
    </source>
</reference>
<keyword evidence="2" id="KW-1185">Reference proteome</keyword>
<gene>
    <name evidence="1" type="ORF">GCM10009810_18350</name>
</gene>
<evidence type="ECO:0000313" key="2">
    <source>
        <dbReference type="Proteomes" id="UP001501475"/>
    </source>
</evidence>
<proteinExistence type="predicted"/>
<dbReference type="Proteomes" id="UP001501475">
    <property type="component" value="Unassembled WGS sequence"/>
</dbReference>
<comment type="caution">
    <text evidence="1">The sequence shown here is derived from an EMBL/GenBank/DDBJ whole genome shotgun (WGS) entry which is preliminary data.</text>
</comment>
<organism evidence="1 2">
    <name type="scientific">Nostocoides vanveenii</name>
    <dbReference type="NCBI Taxonomy" id="330835"/>
    <lineage>
        <taxon>Bacteria</taxon>
        <taxon>Bacillati</taxon>
        <taxon>Actinomycetota</taxon>
        <taxon>Actinomycetes</taxon>
        <taxon>Micrococcales</taxon>
        <taxon>Intrasporangiaceae</taxon>
        <taxon>Nostocoides</taxon>
    </lineage>
</organism>
<sequence length="225" mass="24368">MGRVRRIYDAGVVSESRQRFRGQIAGFGTTSGTRIVIGRWTQSPFGAFADVMIETGDGRRLLLAPIDEVADFVASTYTFDEVRLVPVTVDATDDQWIIQSPCLRATFDLGGRTVLGRMLRALPRPLAGSPRWARLIGPIASLIVPGVRTVGTARAGRVEYYGASDNRAITRVGATLDGQQLGALAPVEPPCRFGFSSTPSRPSVTSVITTIDDAPPAARRRRLLR</sequence>
<protein>
    <submittedName>
        <fullName evidence="1">Uncharacterized protein</fullName>
    </submittedName>
</protein>
<evidence type="ECO:0000313" key="1">
    <source>
        <dbReference type="EMBL" id="GAA1759175.1"/>
    </source>
</evidence>
<accession>A0ABP4WNY1</accession>
<dbReference type="EMBL" id="BAAAPN010000045">
    <property type="protein sequence ID" value="GAA1759175.1"/>
    <property type="molecule type" value="Genomic_DNA"/>
</dbReference>
<name>A0ABP4WNY1_9MICO</name>